<keyword evidence="4" id="KW-0833">Ubl conjugation pathway</keyword>
<name>A0A0B1PE84_UNCNE</name>
<accession>A0A0B1PE84</accession>
<evidence type="ECO:0000256" key="5">
    <source>
        <dbReference type="ARBA" id="ARBA00023306"/>
    </source>
</evidence>
<keyword evidence="9" id="KW-1185">Reference proteome</keyword>
<dbReference type="GO" id="GO:0031145">
    <property type="term" value="P:anaphase-promoting complex-dependent catabolic process"/>
    <property type="evidence" value="ECO:0007669"/>
    <property type="project" value="InterPro"/>
</dbReference>
<dbReference type="OMA" id="PPALPFM"/>
<dbReference type="Proteomes" id="UP000030854">
    <property type="component" value="Unassembled WGS sequence"/>
</dbReference>
<dbReference type="EMBL" id="JNVN01000313">
    <property type="protein sequence ID" value="KHJ35645.1"/>
    <property type="molecule type" value="Genomic_DNA"/>
</dbReference>
<sequence length="731" mass="83125">MGKPGELYLLSDKSLPQAIIPGLISYCPSIDLVALSTTENHVSVYRLNGQLVYGVAQKPNDLRVDSLHWKPNGKLFAVAWSDGCVRLINAESGKTVHQFTNDHQVSKVTCMGWCSNKMINSTASSFCYISKEIEKFMQNENSDFLEDQVLPLDLPRDVSLIDIETSLPKLSTLPAGGDSEDIFCTRSSLDALISPFDPKDNDAVDVMIFGTKEGKIHIIIYDSFFIGSFESPLSVKGKWKASRELPDKFLRSINETLNQNYQCGIVQALCHSLATGHIYPPVKEWLMHEISERGHKRWEKAVLTGLGNLKRIIHENMLPALERFTVILSRFIGIAKFQPLNETVGFTSQHISLLMDTIACLHLIFSKILSQVVDEIDLFTYFSAWIRYEIDKLTSDFSSTLAEDTTEKESLIDHSKVFFYLQTILTCTPLADHFRESLSLDDTSEFSQTQEPLFEIISQHLKNKNQGLDYNKSVLSVKFHCDELSIKAVNLFQRIAGSEKCNVIFGKEIPIGIAEPHTPMDLRLEMKDISTFPSYFAFVPKGMPNCVRVVRVKIPLKKDDSLYDCLESFTIQLGEGSVEDIKYFDGDSLFILWKSDQESTKLLNLPYKEAVKATSLQATNYVELTSDLKLEYSPYTHTPSYNSLSASNITRPDIFIETKNVTKYFSKYEIPSEDHQFKPEYLSVRKILGKNHYQHYEQMTKLKTNTEDDQRIILLDQGGFHYRVYSTTKTI</sequence>
<dbReference type="GO" id="GO:0070979">
    <property type="term" value="P:protein K11-linked ubiquitination"/>
    <property type="evidence" value="ECO:0007669"/>
    <property type="project" value="TreeGrafter"/>
</dbReference>
<evidence type="ECO:0000313" key="8">
    <source>
        <dbReference type="EMBL" id="KHJ35645.1"/>
    </source>
</evidence>
<organism evidence="8 9">
    <name type="scientific">Uncinula necator</name>
    <name type="common">Grape powdery mildew</name>
    <dbReference type="NCBI Taxonomy" id="52586"/>
    <lineage>
        <taxon>Eukaryota</taxon>
        <taxon>Fungi</taxon>
        <taxon>Dikarya</taxon>
        <taxon>Ascomycota</taxon>
        <taxon>Pezizomycotina</taxon>
        <taxon>Leotiomycetes</taxon>
        <taxon>Erysiphales</taxon>
        <taxon>Erysiphaceae</taxon>
        <taxon>Erysiphe</taxon>
    </lineage>
</organism>
<evidence type="ECO:0000256" key="2">
    <source>
        <dbReference type="ARBA" id="ARBA00022618"/>
    </source>
</evidence>
<dbReference type="AlphaFoldDB" id="A0A0B1PE84"/>
<comment type="caution">
    <text evidence="8">The sequence shown here is derived from an EMBL/GenBank/DDBJ whole genome shotgun (WGS) entry which is preliminary data.</text>
</comment>
<dbReference type="InterPro" id="IPR015943">
    <property type="entry name" value="WD40/YVTN_repeat-like_dom_sf"/>
</dbReference>
<dbReference type="PANTHER" id="PTHR13260">
    <property type="entry name" value="ANAPHASE PROMOTING COMPLEX SUBUNIT 4 APC4"/>
    <property type="match status" value="1"/>
</dbReference>
<evidence type="ECO:0000256" key="4">
    <source>
        <dbReference type="ARBA" id="ARBA00022786"/>
    </source>
</evidence>
<dbReference type="PANTHER" id="PTHR13260:SF0">
    <property type="entry name" value="ANAPHASE-PROMOTING COMPLEX SUBUNIT 4"/>
    <property type="match status" value="1"/>
</dbReference>
<dbReference type="GO" id="GO:0005680">
    <property type="term" value="C:anaphase-promoting complex"/>
    <property type="evidence" value="ECO:0007669"/>
    <property type="project" value="InterPro"/>
</dbReference>
<dbReference type="GO" id="GO:0034399">
    <property type="term" value="C:nuclear periphery"/>
    <property type="evidence" value="ECO:0007669"/>
    <property type="project" value="TreeGrafter"/>
</dbReference>
<dbReference type="InterPro" id="IPR024789">
    <property type="entry name" value="APC4"/>
</dbReference>
<dbReference type="Gene3D" id="2.130.10.10">
    <property type="entry name" value="YVTN repeat-like/Quinoprotein amine dehydrogenase"/>
    <property type="match status" value="1"/>
</dbReference>
<keyword evidence="2" id="KW-0132">Cell division</keyword>
<dbReference type="Pfam" id="PF12894">
    <property type="entry name" value="ANAPC4_WD40"/>
    <property type="match status" value="1"/>
</dbReference>
<dbReference type="InterPro" id="IPR024977">
    <property type="entry name" value="Apc4-like_WD40_dom"/>
</dbReference>
<dbReference type="STRING" id="52586.A0A0B1PE84"/>
<dbReference type="GO" id="GO:0051301">
    <property type="term" value="P:cell division"/>
    <property type="evidence" value="ECO:0007669"/>
    <property type="project" value="UniProtKB-KW"/>
</dbReference>
<feature type="domain" description="Anaphase-promoting complex subunit 4-like WD40" evidence="6">
    <location>
        <begin position="25"/>
        <end position="116"/>
    </location>
</feature>
<dbReference type="InterPro" id="IPR036322">
    <property type="entry name" value="WD40_repeat_dom_sf"/>
</dbReference>
<evidence type="ECO:0000256" key="3">
    <source>
        <dbReference type="ARBA" id="ARBA00022776"/>
    </source>
</evidence>
<dbReference type="Pfam" id="PF12896">
    <property type="entry name" value="ANAPC4"/>
    <property type="match status" value="1"/>
</dbReference>
<evidence type="ECO:0000259" key="6">
    <source>
        <dbReference type="Pfam" id="PF12894"/>
    </source>
</evidence>
<keyword evidence="3" id="KW-0498">Mitosis</keyword>
<evidence type="ECO:0000259" key="7">
    <source>
        <dbReference type="Pfam" id="PF12896"/>
    </source>
</evidence>
<dbReference type="SUPFAM" id="SSF50978">
    <property type="entry name" value="WD40 repeat-like"/>
    <property type="match status" value="1"/>
</dbReference>
<proteinExistence type="predicted"/>
<gene>
    <name evidence="8" type="ORF">EV44_g1039</name>
</gene>
<dbReference type="InterPro" id="IPR024790">
    <property type="entry name" value="APC4_long_dom"/>
</dbReference>
<dbReference type="HOGENOM" id="CLU_011501_0_0_1"/>
<protein>
    <recommendedName>
        <fullName evidence="1">Anaphase-promoting complex subunit 4</fullName>
    </recommendedName>
</protein>
<evidence type="ECO:0000313" key="9">
    <source>
        <dbReference type="Proteomes" id="UP000030854"/>
    </source>
</evidence>
<evidence type="ECO:0000256" key="1">
    <source>
        <dbReference type="ARBA" id="ARBA00016067"/>
    </source>
</evidence>
<feature type="domain" description="Anaphase-promoting complex subunit 4 long" evidence="7">
    <location>
        <begin position="236"/>
        <end position="396"/>
    </location>
</feature>
<keyword evidence="5" id="KW-0131">Cell cycle</keyword>
<reference evidence="8 9" key="1">
    <citation type="journal article" date="2014" name="BMC Genomics">
        <title>Adaptive genomic structural variation in the grape powdery mildew pathogen, Erysiphe necator.</title>
        <authorList>
            <person name="Jones L."/>
            <person name="Riaz S."/>
            <person name="Morales-Cruz A."/>
            <person name="Amrine K.C."/>
            <person name="McGuire B."/>
            <person name="Gubler W.D."/>
            <person name="Walker M.A."/>
            <person name="Cantu D."/>
        </authorList>
    </citation>
    <scope>NUCLEOTIDE SEQUENCE [LARGE SCALE GENOMIC DNA]</scope>
    <source>
        <strain evidence="9">c</strain>
    </source>
</reference>